<dbReference type="AlphaFoldDB" id="X1M6E9"/>
<proteinExistence type="predicted"/>
<gene>
    <name evidence="1" type="ORF">S03H2_70084</name>
</gene>
<dbReference type="EMBL" id="BARU01046468">
    <property type="protein sequence ID" value="GAI01939.1"/>
    <property type="molecule type" value="Genomic_DNA"/>
</dbReference>
<organism evidence="1">
    <name type="scientific">marine sediment metagenome</name>
    <dbReference type="NCBI Taxonomy" id="412755"/>
    <lineage>
        <taxon>unclassified sequences</taxon>
        <taxon>metagenomes</taxon>
        <taxon>ecological metagenomes</taxon>
    </lineage>
</organism>
<sequence>MLFGQQLNMTMPLSMIRKLLIDASFIIPPSPVWPVSLTAMLTMLFARERQKE</sequence>
<protein>
    <submittedName>
        <fullName evidence="1">Uncharacterized protein</fullName>
    </submittedName>
</protein>
<accession>X1M6E9</accession>
<evidence type="ECO:0000313" key="1">
    <source>
        <dbReference type="EMBL" id="GAI01939.1"/>
    </source>
</evidence>
<comment type="caution">
    <text evidence="1">The sequence shown here is derived from an EMBL/GenBank/DDBJ whole genome shotgun (WGS) entry which is preliminary data.</text>
</comment>
<reference evidence="1" key="1">
    <citation type="journal article" date="2014" name="Front. Microbiol.">
        <title>High frequency of phylogenetically diverse reductive dehalogenase-homologous genes in deep subseafloor sedimentary metagenomes.</title>
        <authorList>
            <person name="Kawai M."/>
            <person name="Futagami T."/>
            <person name="Toyoda A."/>
            <person name="Takaki Y."/>
            <person name="Nishi S."/>
            <person name="Hori S."/>
            <person name="Arai W."/>
            <person name="Tsubouchi T."/>
            <person name="Morono Y."/>
            <person name="Uchiyama I."/>
            <person name="Ito T."/>
            <person name="Fujiyama A."/>
            <person name="Inagaki F."/>
            <person name="Takami H."/>
        </authorList>
    </citation>
    <scope>NUCLEOTIDE SEQUENCE</scope>
    <source>
        <strain evidence="1">Expedition CK06-06</strain>
    </source>
</reference>
<name>X1M6E9_9ZZZZ</name>